<evidence type="ECO:0000259" key="1">
    <source>
        <dbReference type="PROSITE" id="PS50801"/>
    </source>
</evidence>
<protein>
    <recommendedName>
        <fullName evidence="1">STAS domain-containing protein</fullName>
    </recommendedName>
</protein>
<dbReference type="AlphaFoldDB" id="A0A919MWL7"/>
<dbReference type="RefSeq" id="WP_203784646.1">
    <property type="nucleotide sequence ID" value="NZ_BOMV01000057.1"/>
</dbReference>
<dbReference type="Proteomes" id="UP000636960">
    <property type="component" value="Unassembled WGS sequence"/>
</dbReference>
<evidence type="ECO:0000313" key="2">
    <source>
        <dbReference type="EMBL" id="GIE97599.1"/>
    </source>
</evidence>
<keyword evidence="3" id="KW-1185">Reference proteome</keyword>
<proteinExistence type="predicted"/>
<feature type="domain" description="STAS" evidence="1">
    <location>
        <begin position="27"/>
        <end position="101"/>
    </location>
</feature>
<dbReference type="SUPFAM" id="SSF52091">
    <property type="entry name" value="SpoIIaa-like"/>
    <property type="match status" value="1"/>
</dbReference>
<dbReference type="InterPro" id="IPR036513">
    <property type="entry name" value="STAS_dom_sf"/>
</dbReference>
<sequence>MSGAPPSDDAFSLVTSGARTTRVQPGGEFDRDNRHLLADAVRTALADGWTTVLIDCGRLTFIDASVVHVLLAERRRAADLGRTLRLVNVHGSPGRVLRATGTMAVLCGPGAPATARATSPVERINRTVAAGRDG</sequence>
<reference evidence="2" key="1">
    <citation type="submission" date="2021-01" db="EMBL/GenBank/DDBJ databases">
        <title>Whole genome shotgun sequence of Actinoplanes rishiriensis NBRC 108556.</title>
        <authorList>
            <person name="Komaki H."/>
            <person name="Tamura T."/>
        </authorList>
    </citation>
    <scope>NUCLEOTIDE SEQUENCE</scope>
    <source>
        <strain evidence="2">NBRC 108556</strain>
    </source>
</reference>
<accession>A0A919MWL7</accession>
<organism evidence="2 3">
    <name type="scientific">Paractinoplanes rishiriensis</name>
    <dbReference type="NCBI Taxonomy" id="1050105"/>
    <lineage>
        <taxon>Bacteria</taxon>
        <taxon>Bacillati</taxon>
        <taxon>Actinomycetota</taxon>
        <taxon>Actinomycetes</taxon>
        <taxon>Micromonosporales</taxon>
        <taxon>Micromonosporaceae</taxon>
        <taxon>Paractinoplanes</taxon>
    </lineage>
</organism>
<gene>
    <name evidence="2" type="ORF">Ari01nite_50640</name>
</gene>
<dbReference type="PROSITE" id="PS50801">
    <property type="entry name" value="STAS"/>
    <property type="match status" value="1"/>
</dbReference>
<name>A0A919MWL7_9ACTN</name>
<dbReference type="EMBL" id="BOMV01000057">
    <property type="protein sequence ID" value="GIE97599.1"/>
    <property type="molecule type" value="Genomic_DNA"/>
</dbReference>
<evidence type="ECO:0000313" key="3">
    <source>
        <dbReference type="Proteomes" id="UP000636960"/>
    </source>
</evidence>
<dbReference type="Gene3D" id="3.30.750.24">
    <property type="entry name" value="STAS domain"/>
    <property type="match status" value="1"/>
</dbReference>
<dbReference type="InterPro" id="IPR058548">
    <property type="entry name" value="MlaB-like_STAS"/>
</dbReference>
<dbReference type="CDD" id="cd07043">
    <property type="entry name" value="STAS_anti-anti-sigma_factors"/>
    <property type="match status" value="1"/>
</dbReference>
<dbReference type="Pfam" id="PF13466">
    <property type="entry name" value="STAS_2"/>
    <property type="match status" value="1"/>
</dbReference>
<comment type="caution">
    <text evidence="2">The sequence shown here is derived from an EMBL/GenBank/DDBJ whole genome shotgun (WGS) entry which is preliminary data.</text>
</comment>
<dbReference type="InterPro" id="IPR002645">
    <property type="entry name" value="STAS_dom"/>
</dbReference>